<organism evidence="1 2">
    <name type="scientific">Sphaeroforma arctica JP610</name>
    <dbReference type="NCBI Taxonomy" id="667725"/>
    <lineage>
        <taxon>Eukaryota</taxon>
        <taxon>Ichthyosporea</taxon>
        <taxon>Ichthyophonida</taxon>
        <taxon>Sphaeroforma</taxon>
    </lineage>
</organism>
<dbReference type="EMBL" id="KQ244362">
    <property type="protein sequence ID" value="KNC74488.1"/>
    <property type="molecule type" value="Genomic_DNA"/>
</dbReference>
<proteinExistence type="predicted"/>
<dbReference type="Proteomes" id="UP000054560">
    <property type="component" value="Unassembled WGS sequence"/>
</dbReference>
<sequence>MHACNSSSDAEYAFRLILDSVPTQMPFCLLSPDQLCPSKYYFEKMREITLSRAEQDSHYNSDVGPFA</sequence>
<name>A0A0L0FEJ8_9EUKA</name>
<keyword evidence="2" id="KW-1185">Reference proteome</keyword>
<dbReference type="RefSeq" id="XP_014148390.1">
    <property type="nucleotide sequence ID" value="XM_014292915.1"/>
</dbReference>
<accession>A0A0L0FEJ8</accession>
<reference evidence="1 2" key="1">
    <citation type="submission" date="2011-02" db="EMBL/GenBank/DDBJ databases">
        <title>The Genome Sequence of Sphaeroforma arctica JP610.</title>
        <authorList>
            <consortium name="The Broad Institute Genome Sequencing Platform"/>
            <person name="Russ C."/>
            <person name="Cuomo C."/>
            <person name="Young S.K."/>
            <person name="Zeng Q."/>
            <person name="Gargeya S."/>
            <person name="Alvarado L."/>
            <person name="Berlin A."/>
            <person name="Chapman S.B."/>
            <person name="Chen Z."/>
            <person name="Freedman E."/>
            <person name="Gellesch M."/>
            <person name="Goldberg J."/>
            <person name="Griggs A."/>
            <person name="Gujja S."/>
            <person name="Heilman E."/>
            <person name="Heiman D."/>
            <person name="Howarth C."/>
            <person name="Mehta T."/>
            <person name="Neiman D."/>
            <person name="Pearson M."/>
            <person name="Roberts A."/>
            <person name="Saif S."/>
            <person name="Shea T."/>
            <person name="Shenoy N."/>
            <person name="Sisk P."/>
            <person name="Stolte C."/>
            <person name="Sykes S."/>
            <person name="White J."/>
            <person name="Yandava C."/>
            <person name="Burger G."/>
            <person name="Gray M.W."/>
            <person name="Holland P.W.H."/>
            <person name="King N."/>
            <person name="Lang F.B.F."/>
            <person name="Roger A.J."/>
            <person name="Ruiz-Trillo I."/>
            <person name="Haas B."/>
            <person name="Nusbaum C."/>
            <person name="Birren B."/>
        </authorList>
    </citation>
    <scope>NUCLEOTIDE SEQUENCE [LARGE SCALE GENOMIC DNA]</scope>
    <source>
        <strain evidence="1 2">JP610</strain>
    </source>
</reference>
<gene>
    <name evidence="1" type="ORF">SARC_12967</name>
</gene>
<dbReference type="GeneID" id="25913471"/>
<dbReference type="AlphaFoldDB" id="A0A0L0FEJ8"/>
<evidence type="ECO:0000313" key="1">
    <source>
        <dbReference type="EMBL" id="KNC74488.1"/>
    </source>
</evidence>
<evidence type="ECO:0000313" key="2">
    <source>
        <dbReference type="Proteomes" id="UP000054560"/>
    </source>
</evidence>
<protein>
    <submittedName>
        <fullName evidence="1">Uncharacterized protein</fullName>
    </submittedName>
</protein>